<dbReference type="EMBL" id="MF768985">
    <property type="protein sequence ID" value="ATU84086.1"/>
    <property type="molecule type" value="Genomic_DNA"/>
</dbReference>
<reference evidence="1" key="1">
    <citation type="journal article" date="2018" name="Aquaculture">
        <title>Complete genome sequence of a white spot syndrome virus associated with a disease incursion in Australia.</title>
        <authorList>
            <person name="Oakey J."/>
            <person name="Smith C.S."/>
        </authorList>
    </citation>
    <scope>NUCLEOTIDE SEQUENCE [LARGE SCALE GENOMIC DNA]</scope>
    <source>
        <strain evidence="1">WSSV-AU</strain>
    </source>
</reference>
<accession>A0A2D3I6Q7</accession>
<name>A0A2D3I6Q7_9VIRU</name>
<organism evidence="1">
    <name type="scientific">White spot syndrome virus</name>
    <dbReference type="NCBI Taxonomy" id="342409"/>
    <lineage>
        <taxon>Viruses</taxon>
        <taxon>Viruses incertae sedis</taxon>
        <taxon>Naldaviricetes</taxon>
        <taxon>Nimaviridae</taxon>
        <taxon>Whispovirus</taxon>
    </lineage>
</organism>
<evidence type="ECO:0000313" key="1">
    <source>
        <dbReference type="EMBL" id="ATU84086.1"/>
    </source>
</evidence>
<dbReference type="Proteomes" id="UP000267516">
    <property type="component" value="Segment"/>
</dbReference>
<sequence>MWNSSHNNAVTKLSMGITLLESRSVPPVINFSTNSRFVRKSEYVINKMVGVSVKKSPIDLEERLL</sequence>
<proteinExistence type="predicted"/>
<protein>
    <submittedName>
        <fullName evidence="1">ORF109</fullName>
    </submittedName>
</protein>